<dbReference type="InterPro" id="IPR036388">
    <property type="entry name" value="WH-like_DNA-bd_sf"/>
</dbReference>
<evidence type="ECO:0000256" key="2">
    <source>
        <dbReference type="ARBA" id="ARBA00023012"/>
    </source>
</evidence>
<evidence type="ECO:0000313" key="10">
    <source>
        <dbReference type="EMBL" id="NOU90110.1"/>
    </source>
</evidence>
<accession>A0ABX1ZE10</accession>
<dbReference type="EMBL" id="WHOC01000158">
    <property type="protein sequence ID" value="NOU90110.1"/>
    <property type="molecule type" value="Genomic_DNA"/>
</dbReference>
<dbReference type="PANTHER" id="PTHR48111:SF40">
    <property type="entry name" value="PHOSPHATE REGULON TRANSCRIPTIONAL REGULATORY PROTEIN PHOB"/>
    <property type="match status" value="1"/>
</dbReference>
<keyword evidence="4 7" id="KW-0238">DNA-binding</keyword>
<dbReference type="CDD" id="cd00383">
    <property type="entry name" value="trans_reg_C"/>
    <property type="match status" value="1"/>
</dbReference>
<dbReference type="Proteomes" id="UP000658690">
    <property type="component" value="Unassembled WGS sequence"/>
</dbReference>
<dbReference type="Gene3D" id="3.40.50.2300">
    <property type="match status" value="1"/>
</dbReference>
<dbReference type="SMART" id="SM00862">
    <property type="entry name" value="Trans_reg_C"/>
    <property type="match status" value="1"/>
</dbReference>
<dbReference type="InterPro" id="IPR011006">
    <property type="entry name" value="CheY-like_superfamily"/>
</dbReference>
<evidence type="ECO:0000256" key="5">
    <source>
        <dbReference type="ARBA" id="ARBA00023163"/>
    </source>
</evidence>
<dbReference type="Gene3D" id="6.10.250.690">
    <property type="match status" value="1"/>
</dbReference>
<dbReference type="InterPro" id="IPR001789">
    <property type="entry name" value="Sig_transdc_resp-reg_receiver"/>
</dbReference>
<sequence length="240" mass="27357">MGSLVLVVDDETNIIDVCTVYLQREGYQVISAVSGDEAIRLWRLHNPHLIVLDLMMPGKNGWQVCEEIRNEQDVPIIMLTALGDEMDRLMGLTMGADDYLTKPFSPRELVLRAKAILRRQQRGQTEAVNGAGAVPPAHIMKFPGLELNVLHRSVRVNGKEIELTVKEFELLHLFAGHPEQVFSRNQLLSKVWDIDYYGDTTTVTVHIRRLREKIEPNPSQPRYIKTVWGIGYKFEGREPS</sequence>
<evidence type="ECO:0000256" key="7">
    <source>
        <dbReference type="PROSITE-ProRule" id="PRU01091"/>
    </source>
</evidence>
<dbReference type="CDD" id="cd17574">
    <property type="entry name" value="REC_OmpR"/>
    <property type="match status" value="1"/>
</dbReference>
<proteinExistence type="predicted"/>
<dbReference type="Gene3D" id="1.10.10.10">
    <property type="entry name" value="Winged helix-like DNA-binding domain superfamily/Winged helix DNA-binding domain"/>
    <property type="match status" value="1"/>
</dbReference>
<dbReference type="SMART" id="SM00448">
    <property type="entry name" value="REC"/>
    <property type="match status" value="1"/>
</dbReference>
<dbReference type="InterPro" id="IPR001867">
    <property type="entry name" value="OmpR/PhoB-type_DNA-bd"/>
</dbReference>
<evidence type="ECO:0000256" key="1">
    <source>
        <dbReference type="ARBA" id="ARBA00022553"/>
    </source>
</evidence>
<dbReference type="Pfam" id="PF00486">
    <property type="entry name" value="Trans_reg_C"/>
    <property type="match status" value="1"/>
</dbReference>
<gene>
    <name evidence="10" type="ORF">GC102_30765</name>
</gene>
<dbReference type="PROSITE" id="PS51755">
    <property type="entry name" value="OMPR_PHOB"/>
    <property type="match status" value="1"/>
</dbReference>
<dbReference type="InterPro" id="IPR039420">
    <property type="entry name" value="WalR-like"/>
</dbReference>
<dbReference type="SUPFAM" id="SSF46894">
    <property type="entry name" value="C-terminal effector domain of the bipartite response regulators"/>
    <property type="match status" value="1"/>
</dbReference>
<dbReference type="PANTHER" id="PTHR48111">
    <property type="entry name" value="REGULATOR OF RPOS"/>
    <property type="match status" value="1"/>
</dbReference>
<feature type="DNA-binding region" description="OmpR/PhoB-type" evidence="7">
    <location>
        <begin position="137"/>
        <end position="236"/>
    </location>
</feature>
<feature type="modified residue" description="4-aspartylphosphate" evidence="6">
    <location>
        <position position="53"/>
    </location>
</feature>
<evidence type="ECO:0000256" key="6">
    <source>
        <dbReference type="PROSITE-ProRule" id="PRU00169"/>
    </source>
</evidence>
<protein>
    <submittedName>
        <fullName evidence="10">Response regulator</fullName>
    </submittedName>
</protein>
<name>A0ABX1ZE10_9BACL</name>
<dbReference type="PROSITE" id="PS50110">
    <property type="entry name" value="RESPONSE_REGULATORY"/>
    <property type="match status" value="1"/>
</dbReference>
<keyword evidence="11" id="KW-1185">Reference proteome</keyword>
<dbReference type="SUPFAM" id="SSF52172">
    <property type="entry name" value="CheY-like"/>
    <property type="match status" value="1"/>
</dbReference>
<feature type="domain" description="OmpR/PhoB-type" evidence="9">
    <location>
        <begin position="137"/>
        <end position="236"/>
    </location>
</feature>
<evidence type="ECO:0000313" key="11">
    <source>
        <dbReference type="Proteomes" id="UP000658690"/>
    </source>
</evidence>
<comment type="caution">
    <text evidence="10">The sequence shown here is derived from an EMBL/GenBank/DDBJ whole genome shotgun (WGS) entry which is preliminary data.</text>
</comment>
<keyword evidence="1 6" id="KW-0597">Phosphoprotein</keyword>
<keyword evidence="3" id="KW-0805">Transcription regulation</keyword>
<keyword evidence="5" id="KW-0804">Transcription</keyword>
<reference evidence="10 11" key="1">
    <citation type="submission" date="2019-10" db="EMBL/GenBank/DDBJ databases">
        <title>Description of Paenibacillus choica sp. nov.</title>
        <authorList>
            <person name="Carlier A."/>
            <person name="Qi S."/>
        </authorList>
    </citation>
    <scope>NUCLEOTIDE SEQUENCE [LARGE SCALE GENOMIC DNA]</scope>
    <source>
        <strain evidence="10 11">LMG 31460</strain>
    </source>
</reference>
<organism evidence="10 11">
    <name type="scientific">Paenibacillus germinis</name>
    <dbReference type="NCBI Taxonomy" id="2654979"/>
    <lineage>
        <taxon>Bacteria</taxon>
        <taxon>Bacillati</taxon>
        <taxon>Bacillota</taxon>
        <taxon>Bacilli</taxon>
        <taxon>Bacillales</taxon>
        <taxon>Paenibacillaceae</taxon>
        <taxon>Paenibacillus</taxon>
    </lineage>
</organism>
<evidence type="ECO:0000256" key="3">
    <source>
        <dbReference type="ARBA" id="ARBA00023015"/>
    </source>
</evidence>
<dbReference type="RefSeq" id="WP_171692909.1">
    <property type="nucleotide sequence ID" value="NZ_WHOC01000158.1"/>
</dbReference>
<dbReference type="Pfam" id="PF00072">
    <property type="entry name" value="Response_reg"/>
    <property type="match status" value="1"/>
</dbReference>
<evidence type="ECO:0000259" key="8">
    <source>
        <dbReference type="PROSITE" id="PS50110"/>
    </source>
</evidence>
<feature type="domain" description="Response regulatory" evidence="8">
    <location>
        <begin position="4"/>
        <end position="117"/>
    </location>
</feature>
<keyword evidence="2" id="KW-0902">Two-component regulatory system</keyword>
<evidence type="ECO:0000259" key="9">
    <source>
        <dbReference type="PROSITE" id="PS51755"/>
    </source>
</evidence>
<evidence type="ECO:0000256" key="4">
    <source>
        <dbReference type="ARBA" id="ARBA00023125"/>
    </source>
</evidence>
<dbReference type="InterPro" id="IPR016032">
    <property type="entry name" value="Sig_transdc_resp-reg_C-effctor"/>
</dbReference>